<name>A0A2P8HRF6_CHINA</name>
<accession>A0A2P8HRF6</accession>
<reference evidence="2 3" key="1">
    <citation type="submission" date="2018-03" db="EMBL/GenBank/DDBJ databases">
        <title>Genomic Encyclopedia of Archaeal and Bacterial Type Strains, Phase II (KMG-II): from individual species to whole genera.</title>
        <authorList>
            <person name="Goeker M."/>
        </authorList>
    </citation>
    <scope>NUCLEOTIDE SEQUENCE [LARGE SCALE GENOMIC DNA]</scope>
    <source>
        <strain evidence="2 3">DSM 24859</strain>
    </source>
</reference>
<dbReference type="AlphaFoldDB" id="A0A2P8HRF6"/>
<dbReference type="RefSeq" id="WP_106526078.1">
    <property type="nucleotide sequence ID" value="NZ_PYAW01000001.1"/>
</dbReference>
<evidence type="ECO:0000313" key="3">
    <source>
        <dbReference type="Proteomes" id="UP000240971"/>
    </source>
</evidence>
<gene>
    <name evidence="2" type="ORF">CLV51_101123</name>
</gene>
<comment type="caution">
    <text evidence="2">The sequence shown here is derived from an EMBL/GenBank/DDBJ whole genome shotgun (WGS) entry which is preliminary data.</text>
</comment>
<dbReference type="Pfam" id="PF11751">
    <property type="entry name" value="PorP_SprF"/>
    <property type="match status" value="1"/>
</dbReference>
<feature type="chain" id="PRO_5015180257" evidence="1">
    <location>
        <begin position="19"/>
        <end position="329"/>
    </location>
</feature>
<dbReference type="Proteomes" id="UP000240971">
    <property type="component" value="Unassembled WGS sequence"/>
</dbReference>
<dbReference type="NCBIfam" id="TIGR03519">
    <property type="entry name" value="T9SS_PorP_fam"/>
    <property type="match status" value="1"/>
</dbReference>
<keyword evidence="3" id="KW-1185">Reference proteome</keyword>
<feature type="signal peptide" evidence="1">
    <location>
        <begin position="1"/>
        <end position="18"/>
    </location>
</feature>
<protein>
    <submittedName>
        <fullName evidence="2">Type IX secretion system PorP/SprF family membrane protein</fullName>
    </submittedName>
</protein>
<dbReference type="InterPro" id="IPR019861">
    <property type="entry name" value="PorP/SprF_Bacteroidetes"/>
</dbReference>
<proteinExistence type="predicted"/>
<dbReference type="OrthoDB" id="626665at2"/>
<keyword evidence="1" id="KW-0732">Signal</keyword>
<evidence type="ECO:0000256" key="1">
    <source>
        <dbReference type="SAM" id="SignalP"/>
    </source>
</evidence>
<evidence type="ECO:0000313" key="2">
    <source>
        <dbReference type="EMBL" id="PSL48795.1"/>
    </source>
</evidence>
<organism evidence="2 3">
    <name type="scientific">Chitinophaga niastensis</name>
    <dbReference type="NCBI Taxonomy" id="536980"/>
    <lineage>
        <taxon>Bacteria</taxon>
        <taxon>Pseudomonadati</taxon>
        <taxon>Bacteroidota</taxon>
        <taxon>Chitinophagia</taxon>
        <taxon>Chitinophagales</taxon>
        <taxon>Chitinophagaceae</taxon>
        <taxon>Chitinophaga</taxon>
    </lineage>
</organism>
<sequence>MKNFLSILCCCIALQASAQQNVQFSQYVFNMLSVNPAYAGYKGDWYLNAIYRHQWVDFPGAPQTGGVSIDGLTNAPDERVGVGAQVMVDNLGPQQTLSAYGFYSYRIPLGDEGTRRLCIGLGGGITQYSIDGNALKYVDDLDQALPLGKTSQIVPDARFGVYYYTPKFYLSASVMDLFSLYTSNFRYYWGGYNYSTLRKTQHLYVGAGYLLDLSENLKLKPSLMIKEDFKGPTNVDLTAFLLIAEKLWIGGSYRTGVKLWSKPALAKDLEQLDAASAMVEFYATPQLRIGYSYDLSINKLAGYQAGSHEISIGYLFSKKKTRISSPRYF</sequence>
<dbReference type="EMBL" id="PYAW01000001">
    <property type="protein sequence ID" value="PSL48795.1"/>
    <property type="molecule type" value="Genomic_DNA"/>
</dbReference>